<dbReference type="AlphaFoldDB" id="A0AAV6X405"/>
<dbReference type="GO" id="GO:0005743">
    <property type="term" value="C:mitochondrial inner membrane"/>
    <property type="evidence" value="ECO:0007669"/>
    <property type="project" value="TreeGrafter"/>
</dbReference>
<dbReference type="GO" id="GO:0016887">
    <property type="term" value="F:ATP hydrolysis activity"/>
    <property type="evidence" value="ECO:0007669"/>
    <property type="project" value="InterPro"/>
</dbReference>
<protein>
    <recommendedName>
        <fullName evidence="2">ABC transporter domain-containing protein</fullName>
    </recommendedName>
</protein>
<dbReference type="Gene3D" id="3.40.50.300">
    <property type="entry name" value="P-loop containing nucleotide triphosphate hydrolases"/>
    <property type="match status" value="1"/>
</dbReference>
<dbReference type="InterPro" id="IPR039421">
    <property type="entry name" value="Type_1_exporter"/>
</dbReference>
<feature type="domain" description="ABC transporter" evidence="2">
    <location>
        <begin position="63"/>
        <end position="166"/>
    </location>
</feature>
<dbReference type="PANTHER" id="PTHR24221:SF402">
    <property type="entry name" value="IRON-SULFUR CLUSTERS TRANSPORTER ABCB7, MITOCHONDRIAL"/>
    <property type="match status" value="1"/>
</dbReference>
<dbReference type="EMBL" id="WHWC01000008">
    <property type="protein sequence ID" value="KAG8377203.1"/>
    <property type="molecule type" value="Genomic_DNA"/>
</dbReference>
<evidence type="ECO:0000256" key="1">
    <source>
        <dbReference type="ARBA" id="ARBA00022448"/>
    </source>
</evidence>
<evidence type="ECO:0000313" key="4">
    <source>
        <dbReference type="Proteomes" id="UP000826271"/>
    </source>
</evidence>
<keyword evidence="4" id="KW-1185">Reference proteome</keyword>
<organism evidence="3 4">
    <name type="scientific">Buddleja alternifolia</name>
    <dbReference type="NCBI Taxonomy" id="168488"/>
    <lineage>
        <taxon>Eukaryota</taxon>
        <taxon>Viridiplantae</taxon>
        <taxon>Streptophyta</taxon>
        <taxon>Embryophyta</taxon>
        <taxon>Tracheophyta</taxon>
        <taxon>Spermatophyta</taxon>
        <taxon>Magnoliopsida</taxon>
        <taxon>eudicotyledons</taxon>
        <taxon>Gunneridae</taxon>
        <taxon>Pentapetalae</taxon>
        <taxon>asterids</taxon>
        <taxon>lamiids</taxon>
        <taxon>Lamiales</taxon>
        <taxon>Scrophulariaceae</taxon>
        <taxon>Buddlejeae</taxon>
        <taxon>Buddleja</taxon>
    </lineage>
</organism>
<comment type="caution">
    <text evidence="3">The sequence shown here is derived from an EMBL/GenBank/DDBJ whole genome shotgun (WGS) entry which is preliminary data.</text>
</comment>
<dbReference type="InterPro" id="IPR027417">
    <property type="entry name" value="P-loop_NTPase"/>
</dbReference>
<gene>
    <name evidence="3" type="ORF">BUALT_Bualt08G0003700</name>
</gene>
<dbReference type="Pfam" id="PF00005">
    <property type="entry name" value="ABC_tran"/>
    <property type="match status" value="1"/>
</dbReference>
<dbReference type="InterPro" id="IPR003439">
    <property type="entry name" value="ABC_transporter-like_ATP-bd"/>
</dbReference>
<reference evidence="3" key="1">
    <citation type="submission" date="2019-10" db="EMBL/GenBank/DDBJ databases">
        <authorList>
            <person name="Zhang R."/>
            <person name="Pan Y."/>
            <person name="Wang J."/>
            <person name="Ma R."/>
            <person name="Yu S."/>
        </authorList>
    </citation>
    <scope>NUCLEOTIDE SEQUENCE</scope>
    <source>
        <strain evidence="3">LA-IB0</strain>
        <tissue evidence="3">Leaf</tissue>
    </source>
</reference>
<keyword evidence="1" id="KW-0813">Transport</keyword>
<dbReference type="PANTHER" id="PTHR24221">
    <property type="entry name" value="ATP-BINDING CASSETTE SUB-FAMILY B"/>
    <property type="match status" value="1"/>
</dbReference>
<dbReference type="SUPFAM" id="SSF52540">
    <property type="entry name" value="P-loop containing nucleoside triphosphate hydrolases"/>
    <property type="match status" value="1"/>
</dbReference>
<dbReference type="Proteomes" id="UP000826271">
    <property type="component" value="Unassembled WGS sequence"/>
</dbReference>
<evidence type="ECO:0000259" key="2">
    <source>
        <dbReference type="Pfam" id="PF00005"/>
    </source>
</evidence>
<dbReference type="GO" id="GO:0005524">
    <property type="term" value="F:ATP binding"/>
    <property type="evidence" value="ECO:0007669"/>
    <property type="project" value="InterPro"/>
</dbReference>
<dbReference type="GO" id="GO:0042626">
    <property type="term" value="F:ATPase-coupled transmembrane transporter activity"/>
    <property type="evidence" value="ECO:0007669"/>
    <property type="project" value="TreeGrafter"/>
</dbReference>
<sequence length="188" mass="21449">MSTRNSMMSKVENYRERKLEIDLMAEPETDEVYAQITLQESESDVCSYLVMLEEVNHFEIALQIKMDAQDIRVAILESRRKSIFVVPQDTVLFNDTVYHNIHYGHLSATEEEVCDAVGRAAIHDTIMKFPENYFTMVGERGLKLSGGEKQRVAVARTFLKAPPLLFNYMHRVIKVKELESPTAGSSSV</sequence>
<dbReference type="GO" id="GO:0006879">
    <property type="term" value="P:intracellular iron ion homeostasis"/>
    <property type="evidence" value="ECO:0007669"/>
    <property type="project" value="TreeGrafter"/>
</dbReference>
<name>A0AAV6X405_9LAMI</name>
<accession>A0AAV6X405</accession>
<proteinExistence type="predicted"/>
<evidence type="ECO:0000313" key="3">
    <source>
        <dbReference type="EMBL" id="KAG8377203.1"/>
    </source>
</evidence>